<feature type="domain" description="PIN" evidence="7">
    <location>
        <begin position="2"/>
        <end position="121"/>
    </location>
</feature>
<evidence type="ECO:0000259" key="7">
    <source>
        <dbReference type="Pfam" id="PF01850"/>
    </source>
</evidence>
<keyword evidence="1 6" id="KW-1277">Toxin-antitoxin system</keyword>
<dbReference type="PANTHER" id="PTHR42740">
    <property type="entry name" value="RIBONUCLEASE VAPC3"/>
    <property type="match status" value="1"/>
</dbReference>
<sequence length="129" mass="14808">MILVDSSVWIDFFNGKEEEHVEKLYELLGNKVLVTGDLILVEVLQGFKNDKQFQIAKEALESLPYFSLCSKETALLSAEHYRLLRKKSVTIRKTIDVIIATFCISNNIKLLHHDKDFSDMEKHLGLQAV</sequence>
<comment type="caution">
    <text evidence="8">The sequence shown here is derived from an EMBL/GenBank/DDBJ whole genome shotgun (WGS) entry which is preliminary data.</text>
</comment>
<dbReference type="EMBL" id="JAKZGS010000032">
    <property type="protein sequence ID" value="MCH7400187.1"/>
    <property type="molecule type" value="Genomic_DNA"/>
</dbReference>
<keyword evidence="6" id="KW-0800">Toxin</keyword>
<evidence type="ECO:0000313" key="9">
    <source>
        <dbReference type="Proteomes" id="UP001165488"/>
    </source>
</evidence>
<evidence type="ECO:0000256" key="2">
    <source>
        <dbReference type="ARBA" id="ARBA00022722"/>
    </source>
</evidence>
<dbReference type="Pfam" id="PF01850">
    <property type="entry name" value="PIN"/>
    <property type="match status" value="1"/>
</dbReference>
<evidence type="ECO:0000256" key="5">
    <source>
        <dbReference type="ARBA" id="ARBA00022842"/>
    </source>
</evidence>
<dbReference type="EC" id="3.1.-.-" evidence="6"/>
<comment type="similarity">
    <text evidence="6">Belongs to the PINc/VapC protein family.</text>
</comment>
<dbReference type="SUPFAM" id="SSF88723">
    <property type="entry name" value="PIN domain-like"/>
    <property type="match status" value="1"/>
</dbReference>
<name>A0ABS9UU91_9BACT</name>
<dbReference type="RefSeq" id="WP_241276678.1">
    <property type="nucleotide sequence ID" value="NZ_JAKZGS010000032.1"/>
</dbReference>
<evidence type="ECO:0000313" key="8">
    <source>
        <dbReference type="EMBL" id="MCH7400187.1"/>
    </source>
</evidence>
<dbReference type="HAMAP" id="MF_00265">
    <property type="entry name" value="VapC_Nob1"/>
    <property type="match status" value="1"/>
</dbReference>
<dbReference type="InterPro" id="IPR051749">
    <property type="entry name" value="PINc/VapC_TA_RNase"/>
</dbReference>
<protein>
    <recommendedName>
        <fullName evidence="6">Ribonuclease VapC</fullName>
        <shortName evidence="6">RNase VapC</shortName>
        <ecNumber evidence="6">3.1.-.-</ecNumber>
    </recommendedName>
    <alternativeName>
        <fullName evidence="6">Toxin VapC</fullName>
    </alternativeName>
</protein>
<evidence type="ECO:0000256" key="4">
    <source>
        <dbReference type="ARBA" id="ARBA00022801"/>
    </source>
</evidence>
<dbReference type="InterPro" id="IPR002716">
    <property type="entry name" value="PIN_dom"/>
</dbReference>
<dbReference type="CDD" id="cd18760">
    <property type="entry name" value="PIN_MtVapC3-like"/>
    <property type="match status" value="1"/>
</dbReference>
<organism evidence="8 9">
    <name type="scientific">Belliella calami</name>
    <dbReference type="NCBI Taxonomy" id="2923436"/>
    <lineage>
        <taxon>Bacteria</taxon>
        <taxon>Pseudomonadati</taxon>
        <taxon>Bacteroidota</taxon>
        <taxon>Cytophagia</taxon>
        <taxon>Cytophagales</taxon>
        <taxon>Cyclobacteriaceae</taxon>
        <taxon>Belliella</taxon>
    </lineage>
</organism>
<evidence type="ECO:0000256" key="6">
    <source>
        <dbReference type="HAMAP-Rule" id="MF_00265"/>
    </source>
</evidence>
<dbReference type="Proteomes" id="UP001165488">
    <property type="component" value="Unassembled WGS sequence"/>
</dbReference>
<dbReference type="Gene3D" id="3.40.50.1010">
    <property type="entry name" value="5'-nuclease"/>
    <property type="match status" value="1"/>
</dbReference>
<evidence type="ECO:0000256" key="3">
    <source>
        <dbReference type="ARBA" id="ARBA00022723"/>
    </source>
</evidence>
<dbReference type="InterPro" id="IPR022907">
    <property type="entry name" value="VapC_family"/>
</dbReference>
<keyword evidence="4 6" id="KW-0378">Hydrolase</keyword>
<dbReference type="PANTHER" id="PTHR42740:SF1">
    <property type="entry name" value="RIBONUCLEASE VAPC3"/>
    <property type="match status" value="1"/>
</dbReference>
<gene>
    <name evidence="6" type="primary">vapC</name>
    <name evidence="8" type="ORF">MM236_19495</name>
</gene>
<keyword evidence="5 6" id="KW-0460">Magnesium</keyword>
<dbReference type="InterPro" id="IPR029060">
    <property type="entry name" value="PIN-like_dom_sf"/>
</dbReference>
<evidence type="ECO:0000256" key="1">
    <source>
        <dbReference type="ARBA" id="ARBA00022649"/>
    </source>
</evidence>
<comment type="cofactor">
    <cofactor evidence="6">
        <name>Mg(2+)</name>
        <dbReference type="ChEBI" id="CHEBI:18420"/>
    </cofactor>
</comment>
<keyword evidence="9" id="KW-1185">Reference proteome</keyword>
<reference evidence="8" key="1">
    <citation type="submission" date="2022-03" db="EMBL/GenBank/DDBJ databases">
        <title>De novo assembled genomes of Belliella spp. (Cyclobacteriaceae) strains.</title>
        <authorList>
            <person name="Szabo A."/>
            <person name="Korponai K."/>
            <person name="Felfoldi T."/>
        </authorList>
    </citation>
    <scope>NUCLEOTIDE SEQUENCE</scope>
    <source>
        <strain evidence="8">DSM 107340</strain>
    </source>
</reference>
<feature type="binding site" evidence="6">
    <location>
        <position position="96"/>
    </location>
    <ligand>
        <name>Mg(2+)</name>
        <dbReference type="ChEBI" id="CHEBI:18420"/>
    </ligand>
</feature>
<keyword evidence="3 6" id="KW-0479">Metal-binding</keyword>
<keyword evidence="2 6" id="KW-0540">Nuclease</keyword>
<feature type="binding site" evidence="6">
    <location>
        <position position="5"/>
    </location>
    <ligand>
        <name>Mg(2+)</name>
        <dbReference type="ChEBI" id="CHEBI:18420"/>
    </ligand>
</feature>
<accession>A0ABS9UU91</accession>
<proteinExistence type="inferred from homology"/>
<comment type="function">
    <text evidence="6">Toxic component of a toxin-antitoxin (TA) system. An RNase.</text>
</comment>